<dbReference type="EC" id="2.1.1.223" evidence="6"/>
<evidence type="ECO:0000256" key="6">
    <source>
        <dbReference type="HAMAP-Rule" id="MF_01872"/>
    </source>
</evidence>
<dbReference type="InterPro" id="IPR022882">
    <property type="entry name" value="tRNA_adenine-N6_MeTrfase"/>
</dbReference>
<dbReference type="GO" id="GO:0032259">
    <property type="term" value="P:methylation"/>
    <property type="evidence" value="ECO:0007669"/>
    <property type="project" value="UniProtKB-KW"/>
</dbReference>
<comment type="similarity">
    <text evidence="6">Belongs to the methyltransferase superfamily. tRNA (adenine-N(6)-)-methyltransferase family.</text>
</comment>
<dbReference type="HAMAP" id="MF_01872">
    <property type="entry name" value="tRNA_methyltr_YfiC"/>
    <property type="match status" value="1"/>
</dbReference>
<reference evidence="9" key="1">
    <citation type="journal article" date="2019" name="Int. J. Syst. Evol. Microbiol.">
        <title>The Global Catalogue of Microorganisms (GCM) 10K type strain sequencing project: providing services to taxonomists for standard genome sequencing and annotation.</title>
        <authorList>
            <consortium name="The Broad Institute Genomics Platform"/>
            <consortium name="The Broad Institute Genome Sequencing Center for Infectious Disease"/>
            <person name="Wu L."/>
            <person name="Ma J."/>
        </authorList>
    </citation>
    <scope>NUCLEOTIDE SEQUENCE [LARGE SCALE GENOMIC DNA]</scope>
    <source>
        <strain evidence="9">CCUG 60523</strain>
    </source>
</reference>
<keyword evidence="9" id="KW-1185">Reference proteome</keyword>
<protein>
    <recommendedName>
        <fullName evidence="6">tRNA1(Val) (adenine(37)-N6)-methyltransferase</fullName>
        <ecNumber evidence="6">2.1.1.223</ecNumber>
    </recommendedName>
    <alternativeName>
        <fullName evidence="6">tRNA m6A37 methyltransferase</fullName>
    </alternativeName>
</protein>
<proteinExistence type="inferred from homology"/>
<dbReference type="SUPFAM" id="SSF53335">
    <property type="entry name" value="S-adenosyl-L-methionine-dependent methyltransferases"/>
    <property type="match status" value="1"/>
</dbReference>
<dbReference type="InterPro" id="IPR050210">
    <property type="entry name" value="tRNA_Adenine-N(6)_MTase"/>
</dbReference>
<dbReference type="Pfam" id="PF05175">
    <property type="entry name" value="MTS"/>
    <property type="match status" value="1"/>
</dbReference>
<feature type="domain" description="Methyltransferase small" evidence="7">
    <location>
        <begin position="37"/>
        <end position="128"/>
    </location>
</feature>
<accession>A0ABV8ALW6</accession>
<dbReference type="InterPro" id="IPR029063">
    <property type="entry name" value="SAM-dependent_MTases_sf"/>
</dbReference>
<dbReference type="Gene3D" id="3.40.50.150">
    <property type="entry name" value="Vaccinia Virus protein VP39"/>
    <property type="match status" value="1"/>
</dbReference>
<keyword evidence="1 6" id="KW-0963">Cytoplasm</keyword>
<dbReference type="PROSITE" id="PS00092">
    <property type="entry name" value="N6_MTASE"/>
    <property type="match status" value="1"/>
</dbReference>
<evidence type="ECO:0000256" key="2">
    <source>
        <dbReference type="ARBA" id="ARBA00022603"/>
    </source>
</evidence>
<comment type="catalytic activity">
    <reaction evidence="6">
        <text>adenosine(37) in tRNA1(Val) + S-adenosyl-L-methionine = N(6)-methyladenosine(37) in tRNA1(Val) + S-adenosyl-L-homocysteine + H(+)</text>
        <dbReference type="Rhea" id="RHEA:43160"/>
        <dbReference type="Rhea" id="RHEA-COMP:10369"/>
        <dbReference type="Rhea" id="RHEA-COMP:10370"/>
        <dbReference type="ChEBI" id="CHEBI:15378"/>
        <dbReference type="ChEBI" id="CHEBI:57856"/>
        <dbReference type="ChEBI" id="CHEBI:59789"/>
        <dbReference type="ChEBI" id="CHEBI:74411"/>
        <dbReference type="ChEBI" id="CHEBI:74449"/>
        <dbReference type="EC" id="2.1.1.223"/>
    </reaction>
</comment>
<dbReference type="PANTHER" id="PTHR47739:SF1">
    <property type="entry name" value="TRNA1(VAL) (ADENINE(37)-N6)-METHYLTRANSFERASE"/>
    <property type="match status" value="1"/>
</dbReference>
<sequence length="235" mass="26475">MANSWFQFKQFKINQDRCAMKISTDAVMLGALVEGQDAVQVLEIGAGTGVISLMLAQRLPMAKIQAVEIDPDAASQCSENFDESPFSARLMVHQVAIQDFDSQTTFDLIVSNPPYFPDHLKPQDAIRQQALHTDSLSFFELAKSVVGNLSESGDFWLILPSRQMEDFEKIASELGLKAWKKIFLADRPGKQVYREIVAFSLSNKAYKTEKIELKSEKGVYTNAYQELLAEFFLDF</sequence>
<evidence type="ECO:0000256" key="1">
    <source>
        <dbReference type="ARBA" id="ARBA00022490"/>
    </source>
</evidence>
<gene>
    <name evidence="8" type="ORF">ACFOSV_02440</name>
</gene>
<evidence type="ECO:0000313" key="8">
    <source>
        <dbReference type="EMBL" id="MFC3879013.1"/>
    </source>
</evidence>
<dbReference type="CDD" id="cd02440">
    <property type="entry name" value="AdoMet_MTases"/>
    <property type="match status" value="1"/>
</dbReference>
<dbReference type="InterPro" id="IPR002052">
    <property type="entry name" value="DNA_methylase_N6_adenine_CS"/>
</dbReference>
<dbReference type="EMBL" id="JBHRZS010000003">
    <property type="protein sequence ID" value="MFC3879013.1"/>
    <property type="molecule type" value="Genomic_DNA"/>
</dbReference>
<keyword evidence="5 6" id="KW-0819">tRNA processing</keyword>
<evidence type="ECO:0000259" key="7">
    <source>
        <dbReference type="Pfam" id="PF05175"/>
    </source>
</evidence>
<dbReference type="PANTHER" id="PTHR47739">
    <property type="entry name" value="TRNA1(VAL) (ADENINE(37)-N6)-METHYLTRANSFERASE"/>
    <property type="match status" value="1"/>
</dbReference>
<dbReference type="RefSeq" id="WP_377903031.1">
    <property type="nucleotide sequence ID" value="NZ_JBHRZS010000003.1"/>
</dbReference>
<comment type="subcellular location">
    <subcellularLocation>
        <location evidence="6">Cytoplasm</location>
    </subcellularLocation>
</comment>
<keyword evidence="4 6" id="KW-0949">S-adenosyl-L-methionine</keyword>
<keyword evidence="2 6" id="KW-0489">Methyltransferase</keyword>
<evidence type="ECO:0000313" key="9">
    <source>
        <dbReference type="Proteomes" id="UP001595805"/>
    </source>
</evidence>
<dbReference type="InterPro" id="IPR007848">
    <property type="entry name" value="Small_mtfrase_dom"/>
</dbReference>
<evidence type="ECO:0000256" key="3">
    <source>
        <dbReference type="ARBA" id="ARBA00022679"/>
    </source>
</evidence>
<keyword evidence="3 6" id="KW-0808">Transferase</keyword>
<name>A0ABV8ALW6_9BACT</name>
<organism evidence="8 9">
    <name type="scientific">Algoriphagus namhaensis</name>
    <dbReference type="NCBI Taxonomy" id="915353"/>
    <lineage>
        <taxon>Bacteria</taxon>
        <taxon>Pseudomonadati</taxon>
        <taxon>Bacteroidota</taxon>
        <taxon>Cytophagia</taxon>
        <taxon>Cytophagales</taxon>
        <taxon>Cyclobacteriaceae</taxon>
        <taxon>Algoriphagus</taxon>
    </lineage>
</organism>
<evidence type="ECO:0000256" key="5">
    <source>
        <dbReference type="ARBA" id="ARBA00022694"/>
    </source>
</evidence>
<comment type="function">
    <text evidence="6">Specifically methylates the adenine in position 37 of tRNA(1)(Val) (anticodon cmo5UAC).</text>
</comment>
<dbReference type="InterPro" id="IPR020596">
    <property type="entry name" value="rRNA_Ade_Mease_Trfase_CS"/>
</dbReference>
<evidence type="ECO:0000256" key="4">
    <source>
        <dbReference type="ARBA" id="ARBA00022691"/>
    </source>
</evidence>
<comment type="caution">
    <text evidence="8">The sequence shown here is derived from an EMBL/GenBank/DDBJ whole genome shotgun (WGS) entry which is preliminary data.</text>
</comment>
<dbReference type="Proteomes" id="UP001595805">
    <property type="component" value="Unassembled WGS sequence"/>
</dbReference>
<dbReference type="PROSITE" id="PS01131">
    <property type="entry name" value="RRNA_A_DIMETH"/>
    <property type="match status" value="1"/>
</dbReference>
<dbReference type="GO" id="GO:0008168">
    <property type="term" value="F:methyltransferase activity"/>
    <property type="evidence" value="ECO:0007669"/>
    <property type="project" value="UniProtKB-KW"/>
</dbReference>